<organism evidence="3">
    <name type="scientific">marine sediment metagenome</name>
    <dbReference type="NCBI Taxonomy" id="412755"/>
    <lineage>
        <taxon>unclassified sequences</taxon>
        <taxon>metagenomes</taxon>
        <taxon>ecological metagenomes</taxon>
    </lineage>
</organism>
<reference evidence="3" key="1">
    <citation type="journal article" date="2014" name="Front. Microbiol.">
        <title>High frequency of phylogenetically diverse reductive dehalogenase-homologous genes in deep subseafloor sedimentary metagenomes.</title>
        <authorList>
            <person name="Kawai M."/>
            <person name="Futagami T."/>
            <person name="Toyoda A."/>
            <person name="Takaki Y."/>
            <person name="Nishi S."/>
            <person name="Hori S."/>
            <person name="Arai W."/>
            <person name="Tsubouchi T."/>
            <person name="Morono Y."/>
            <person name="Uchiyama I."/>
            <person name="Ito T."/>
            <person name="Fujiyama A."/>
            <person name="Inagaki F."/>
            <person name="Takami H."/>
        </authorList>
    </citation>
    <scope>NUCLEOTIDE SEQUENCE</scope>
    <source>
        <strain evidence="3">Expedition CK06-06</strain>
    </source>
</reference>
<evidence type="ECO:0000256" key="1">
    <source>
        <dbReference type="SAM" id="Phobius"/>
    </source>
</evidence>
<keyword evidence="1" id="KW-1133">Transmembrane helix</keyword>
<dbReference type="EMBL" id="BARV01000791">
    <property type="protein sequence ID" value="GAI02093.1"/>
    <property type="molecule type" value="Genomic_DNA"/>
</dbReference>
<proteinExistence type="predicted"/>
<comment type="caution">
    <text evidence="3">The sequence shown here is derived from an EMBL/GenBank/DDBJ whole genome shotgun (WGS) entry which is preliminary data.</text>
</comment>
<accession>X1NXI7</accession>
<keyword evidence="1" id="KW-0812">Transmembrane</keyword>
<evidence type="ECO:0000313" key="3">
    <source>
        <dbReference type="EMBL" id="GAI31460.1"/>
    </source>
</evidence>
<dbReference type="EMBL" id="BARV01016868">
    <property type="protein sequence ID" value="GAI31460.1"/>
    <property type="molecule type" value="Genomic_DNA"/>
</dbReference>
<evidence type="ECO:0000313" key="2">
    <source>
        <dbReference type="EMBL" id="GAI02093.1"/>
    </source>
</evidence>
<protein>
    <recommendedName>
        <fullName evidence="4">LysM domain-containing protein</fullName>
    </recommendedName>
</protein>
<evidence type="ECO:0008006" key="4">
    <source>
        <dbReference type="Google" id="ProtNLM"/>
    </source>
</evidence>
<keyword evidence="1" id="KW-0472">Membrane</keyword>
<dbReference type="AlphaFoldDB" id="X1NXI7"/>
<name>X1NXI7_9ZZZZ</name>
<sequence length="95" mass="10922">MNIKKIFLYILIIIVIFLVIVAFYSNRYKFTGLNTIKYTKIILKNETNVNDLAVKYSSSETKAKFVSEIKKINNIDSSEYILGNVTIIIPIIEAK</sequence>
<feature type="transmembrane region" description="Helical" evidence="1">
    <location>
        <begin position="6"/>
        <end position="24"/>
    </location>
</feature>
<gene>
    <name evidence="2" type="ORF">S06H3_02647</name>
    <name evidence="3" type="ORF">S06H3_28852</name>
</gene>